<comment type="caution">
    <text evidence="2">The sequence shown here is derived from an EMBL/GenBank/DDBJ whole genome shotgun (WGS) entry which is preliminary data.</text>
</comment>
<evidence type="ECO:0000313" key="3">
    <source>
        <dbReference type="Proteomes" id="UP001549167"/>
    </source>
</evidence>
<accession>A0ABV2KXZ4</accession>
<reference evidence="2 3" key="1">
    <citation type="submission" date="2024-06" db="EMBL/GenBank/DDBJ databases">
        <title>Genomic Encyclopedia of Type Strains, Phase IV (KMG-IV): sequencing the most valuable type-strain genomes for metagenomic binning, comparative biology and taxonomic classification.</title>
        <authorList>
            <person name="Goeker M."/>
        </authorList>
    </citation>
    <scope>NUCLEOTIDE SEQUENCE [LARGE SCALE GENOMIC DNA]</scope>
    <source>
        <strain evidence="2 3">DSM 23520</strain>
    </source>
</reference>
<dbReference type="PROSITE" id="PS51257">
    <property type="entry name" value="PROKAR_LIPOPROTEIN"/>
    <property type="match status" value="1"/>
</dbReference>
<proteinExistence type="predicted"/>
<name>A0ABV2KXZ4_9BACI</name>
<dbReference type="Proteomes" id="UP001549167">
    <property type="component" value="Unassembled WGS sequence"/>
</dbReference>
<keyword evidence="1" id="KW-0732">Signal</keyword>
<protein>
    <submittedName>
        <fullName evidence="2">Uncharacterized protein</fullName>
    </submittedName>
</protein>
<evidence type="ECO:0000256" key="1">
    <source>
        <dbReference type="SAM" id="SignalP"/>
    </source>
</evidence>
<feature type="signal peptide" evidence="1">
    <location>
        <begin position="1"/>
        <end position="20"/>
    </location>
</feature>
<dbReference type="RefSeq" id="WP_354220004.1">
    <property type="nucleotide sequence ID" value="NZ_JBEPMX010000006.1"/>
</dbReference>
<keyword evidence="3" id="KW-1185">Reference proteome</keyword>
<organism evidence="2 3">
    <name type="scientific">Alkalibacillus flavidus</name>
    <dbReference type="NCBI Taxonomy" id="546021"/>
    <lineage>
        <taxon>Bacteria</taxon>
        <taxon>Bacillati</taxon>
        <taxon>Bacillota</taxon>
        <taxon>Bacilli</taxon>
        <taxon>Bacillales</taxon>
        <taxon>Bacillaceae</taxon>
        <taxon>Alkalibacillus</taxon>
    </lineage>
</organism>
<feature type="chain" id="PRO_5047025997" evidence="1">
    <location>
        <begin position="21"/>
        <end position="100"/>
    </location>
</feature>
<dbReference type="EMBL" id="JBEPMX010000006">
    <property type="protein sequence ID" value="MET3683426.1"/>
    <property type="molecule type" value="Genomic_DNA"/>
</dbReference>
<gene>
    <name evidence="2" type="ORF">ABID56_001521</name>
</gene>
<sequence>MMRRLFIITLMFVIPFTAGCTGGAEAPEHFLSEEEGKYSIVSVQDSISTPAFKESFTDDNIYLSQTYFSESHSDLDGLDVGGEDLPVFFVFDHEELSYKY</sequence>
<evidence type="ECO:0000313" key="2">
    <source>
        <dbReference type="EMBL" id="MET3683426.1"/>
    </source>
</evidence>